<accession>A0A6P2BTY1</accession>
<feature type="transmembrane region" description="Helical" evidence="2">
    <location>
        <begin position="75"/>
        <end position="98"/>
    </location>
</feature>
<keyword evidence="2" id="KW-1133">Transmembrane helix</keyword>
<sequence length="290" mass="30106">MNRANSHRARDPQPDAVWLTAALREQAHKHEPDSGRISARFEHLIADERRLGGPRRAEPHRTEPRRSAGPARLRLIGVPLGLLVLASATVAVAASLGLGNTPAAHPSSTVAASQGGPGSTAVTSGPGPLSASSAALPTATTPIATAPPATTQPVATPVPSATGPAGPLTAAGTVDPYSSQYWAQEDLTVTTTHTIRELDVTVAVSGGQSVRSTGMWTTLLPPEVETTVRSEPDGLVYEITLKPGQTLQPTAYRFGFQFNRPSAGHEFTLDTYRVTAVTTDGASESASGAF</sequence>
<reference evidence="3 4" key="1">
    <citation type="submission" date="2018-11" db="EMBL/GenBank/DDBJ databases">
        <title>Trebonia kvetii gen.nov., sp.nov., a novel acidophilic actinobacterium, and proposal of the new actinobacterial family Treboniaceae fam. nov.</title>
        <authorList>
            <person name="Rapoport D."/>
            <person name="Sagova-Mareckova M."/>
            <person name="Sedlacek I."/>
            <person name="Provaznik J."/>
            <person name="Kralova S."/>
            <person name="Pavlinic D."/>
            <person name="Benes V."/>
            <person name="Kopecky J."/>
        </authorList>
    </citation>
    <scope>NUCLEOTIDE SEQUENCE [LARGE SCALE GENOMIC DNA]</scope>
    <source>
        <strain evidence="3 4">15Tr583</strain>
    </source>
</reference>
<feature type="compositionally biased region" description="Low complexity" evidence="1">
    <location>
        <begin position="123"/>
        <end position="170"/>
    </location>
</feature>
<dbReference type="RefSeq" id="WP_145857689.1">
    <property type="nucleotide sequence ID" value="NZ_RPFW01000005.1"/>
</dbReference>
<gene>
    <name evidence="3" type="ORF">EAS64_27660</name>
</gene>
<dbReference type="Proteomes" id="UP000460272">
    <property type="component" value="Unassembled WGS sequence"/>
</dbReference>
<protein>
    <submittedName>
        <fullName evidence="3">Uncharacterized protein</fullName>
    </submittedName>
</protein>
<dbReference type="OrthoDB" id="4147502at2"/>
<feature type="compositionally biased region" description="Basic and acidic residues" evidence="1">
    <location>
        <begin position="47"/>
        <end position="66"/>
    </location>
</feature>
<proteinExistence type="predicted"/>
<evidence type="ECO:0000313" key="4">
    <source>
        <dbReference type="Proteomes" id="UP000460272"/>
    </source>
</evidence>
<comment type="caution">
    <text evidence="3">The sequence shown here is derived from an EMBL/GenBank/DDBJ whole genome shotgun (WGS) entry which is preliminary data.</text>
</comment>
<keyword evidence="2" id="KW-0472">Membrane</keyword>
<feature type="region of interest" description="Disordered" evidence="1">
    <location>
        <begin position="47"/>
        <end position="68"/>
    </location>
</feature>
<evidence type="ECO:0000313" key="3">
    <source>
        <dbReference type="EMBL" id="TVZ02559.1"/>
    </source>
</evidence>
<name>A0A6P2BTY1_9ACTN</name>
<keyword evidence="4" id="KW-1185">Reference proteome</keyword>
<feature type="region of interest" description="Disordered" evidence="1">
    <location>
        <begin position="103"/>
        <end position="170"/>
    </location>
</feature>
<evidence type="ECO:0000256" key="1">
    <source>
        <dbReference type="SAM" id="MobiDB-lite"/>
    </source>
</evidence>
<dbReference type="EMBL" id="RPFW01000005">
    <property type="protein sequence ID" value="TVZ02559.1"/>
    <property type="molecule type" value="Genomic_DNA"/>
</dbReference>
<keyword evidence="2" id="KW-0812">Transmembrane</keyword>
<dbReference type="AlphaFoldDB" id="A0A6P2BTY1"/>
<organism evidence="3 4">
    <name type="scientific">Trebonia kvetii</name>
    <dbReference type="NCBI Taxonomy" id="2480626"/>
    <lineage>
        <taxon>Bacteria</taxon>
        <taxon>Bacillati</taxon>
        <taxon>Actinomycetota</taxon>
        <taxon>Actinomycetes</taxon>
        <taxon>Streptosporangiales</taxon>
        <taxon>Treboniaceae</taxon>
        <taxon>Trebonia</taxon>
    </lineage>
</organism>
<evidence type="ECO:0000256" key="2">
    <source>
        <dbReference type="SAM" id="Phobius"/>
    </source>
</evidence>